<dbReference type="GO" id="GO:0006396">
    <property type="term" value="P:RNA processing"/>
    <property type="evidence" value="ECO:0007669"/>
    <property type="project" value="UniProtKB-UniRule"/>
</dbReference>
<keyword evidence="3 6" id="KW-0436">Ligase</keyword>
<dbReference type="InterPro" id="IPR017770">
    <property type="entry name" value="RNA3'_term_phos_cyc_type_1"/>
</dbReference>
<dbReference type="HAMAP" id="MF_00200">
    <property type="entry name" value="RTC"/>
    <property type="match status" value="1"/>
</dbReference>
<dbReference type="EMBL" id="AP018930">
    <property type="protein sequence ID" value="BBG25656.1"/>
    <property type="molecule type" value="Genomic_DNA"/>
</dbReference>
<dbReference type="Gene3D" id="3.65.10.20">
    <property type="entry name" value="RNA 3'-terminal phosphate cyclase domain"/>
    <property type="match status" value="1"/>
</dbReference>
<dbReference type="InterPro" id="IPR036553">
    <property type="entry name" value="RPTC_insert"/>
</dbReference>
<evidence type="ECO:0000313" key="10">
    <source>
        <dbReference type="EMBL" id="BBG22895.1"/>
    </source>
</evidence>
<dbReference type="Pfam" id="PF05189">
    <property type="entry name" value="RTC_insert"/>
    <property type="match status" value="1"/>
</dbReference>
<evidence type="ECO:0000259" key="9">
    <source>
        <dbReference type="Pfam" id="PF05189"/>
    </source>
</evidence>
<dbReference type="EC" id="6.5.1.4" evidence="6 7"/>
<proteinExistence type="inferred from homology"/>
<dbReference type="KEGG" id="step:IC006_0179"/>
<dbReference type="STRING" id="1294262.GCA_001316085_00991"/>
<dbReference type="RefSeq" id="WP_054845450.1">
    <property type="nucleotide sequence ID" value="NZ_AP018929.1"/>
</dbReference>
<name>A0A510DZH2_9CREN</name>
<reference evidence="13" key="1">
    <citation type="submission" date="2018-09" db="EMBL/GenBank/DDBJ databases">
        <title>Complete Genome Sequencing of Sulfolobus sp. JCM 16834.</title>
        <authorList>
            <person name="Kato S."/>
            <person name="Itoh T."/>
            <person name="Ohkuma M."/>
        </authorList>
    </citation>
    <scope>NUCLEOTIDE SEQUENCE [LARGE SCALE GENOMIC DNA]</scope>
    <source>
        <strain evidence="13">IC-007</strain>
    </source>
</reference>
<feature type="active site" description="Tele-AMP-histidine intermediate" evidence="6">
    <location>
        <position position="301"/>
    </location>
</feature>
<dbReference type="GeneID" id="41716673"/>
<evidence type="ECO:0000256" key="5">
    <source>
        <dbReference type="ARBA" id="ARBA00022840"/>
    </source>
</evidence>
<keyword evidence="6" id="KW-0963">Cytoplasm</keyword>
<feature type="domain" description="RNA 3'-terminal phosphate cyclase insert" evidence="9">
    <location>
        <begin position="179"/>
        <end position="267"/>
    </location>
</feature>
<accession>A0A510DZH2</accession>
<feature type="domain" description="RNA 3'-terminal phosphate cyclase" evidence="8">
    <location>
        <begin position="9"/>
        <end position="312"/>
    </location>
</feature>
<evidence type="ECO:0000256" key="6">
    <source>
        <dbReference type="HAMAP-Rule" id="MF_00200"/>
    </source>
</evidence>
<comment type="catalytic activity">
    <reaction evidence="6">
        <text>a 3'-end 3'-phospho-ribonucleotide-RNA + ATP = a 3'-end 2',3'-cyclophospho-ribonucleotide-RNA + AMP + diphosphate</text>
        <dbReference type="Rhea" id="RHEA:23976"/>
        <dbReference type="Rhea" id="RHEA-COMP:10463"/>
        <dbReference type="Rhea" id="RHEA-COMP:10464"/>
        <dbReference type="ChEBI" id="CHEBI:30616"/>
        <dbReference type="ChEBI" id="CHEBI:33019"/>
        <dbReference type="ChEBI" id="CHEBI:83062"/>
        <dbReference type="ChEBI" id="CHEBI:83064"/>
        <dbReference type="ChEBI" id="CHEBI:456215"/>
        <dbReference type="EC" id="6.5.1.4"/>
    </reaction>
</comment>
<dbReference type="NCBIfam" id="TIGR03399">
    <property type="entry name" value="RNA_3prim_cycl"/>
    <property type="match status" value="1"/>
</dbReference>
<dbReference type="PANTHER" id="PTHR11096:SF0">
    <property type="entry name" value="RNA 3'-TERMINAL PHOSPHATE CYCLASE"/>
    <property type="match status" value="1"/>
</dbReference>
<dbReference type="GO" id="GO:0003963">
    <property type="term" value="F:RNA-3'-phosphate cyclase activity"/>
    <property type="evidence" value="ECO:0007669"/>
    <property type="project" value="UniProtKB-UniRule"/>
</dbReference>
<comment type="function">
    <text evidence="6">Catalyzes the conversion of 3'-phosphate to a 2',3'-cyclic phosphodiester at the end of RNA. The mechanism of action of the enzyme occurs in 3 steps: (A) adenylation of the enzyme by ATP; (B) transfer of adenylate to an RNA-N3'P to produce RNA-N3'PP5'A; (C) and attack of the adjacent 2'-hydroxyl on the 3'-phosphorus in the diester linkage to produce the cyclic end product. The biological role of this enzyme is unknown but it is likely to function in some aspects of cellular RNA processing.</text>
</comment>
<dbReference type="Proteomes" id="UP000322983">
    <property type="component" value="Chromosome"/>
</dbReference>
<keyword evidence="5 6" id="KW-0067">ATP-binding</keyword>
<dbReference type="PIRSF" id="PIRSF005378">
    <property type="entry name" value="RNA3'_term_phos_cycl_euk"/>
    <property type="match status" value="1"/>
</dbReference>
<evidence type="ECO:0000256" key="2">
    <source>
        <dbReference type="ARBA" id="ARBA00021428"/>
    </source>
</evidence>
<dbReference type="PANTHER" id="PTHR11096">
    <property type="entry name" value="RNA 3' TERMINAL PHOSPHATE CYCLASE"/>
    <property type="match status" value="1"/>
</dbReference>
<evidence type="ECO:0000256" key="1">
    <source>
        <dbReference type="ARBA" id="ARBA00009206"/>
    </source>
</evidence>
<protein>
    <recommendedName>
        <fullName evidence="2 6">RNA 3'-terminal phosphate cyclase</fullName>
        <shortName evidence="6">RNA cyclase</shortName>
        <shortName evidence="6">RNA-3'-phosphate cyclase</shortName>
        <ecNumber evidence="6 7">6.5.1.4</ecNumber>
    </recommendedName>
</protein>
<gene>
    <name evidence="6" type="primary">rtcA</name>
    <name evidence="10" type="ORF">IC006_0179</name>
    <name evidence="11" type="ORF">IC007_0161</name>
</gene>
<evidence type="ECO:0000259" key="8">
    <source>
        <dbReference type="Pfam" id="PF01137"/>
    </source>
</evidence>
<dbReference type="Gene3D" id="3.30.360.20">
    <property type="entry name" value="RNA 3'-terminal phosphate cyclase, insert domain"/>
    <property type="match status" value="1"/>
</dbReference>
<reference evidence="11 12" key="2">
    <citation type="journal article" date="2020" name="Int. J. Syst. Evol. Microbiol.">
        <title>Sulfuracidifex tepidarius gen. nov., sp. nov. and transfer of Sulfolobus metallicus Huber and Stetter 1992 to the genus Sulfuracidifex as Sulfuracidifex metallicus comb. nov.</title>
        <authorList>
            <person name="Itoh T."/>
            <person name="Miura T."/>
            <person name="Sakai H.D."/>
            <person name="Kato S."/>
            <person name="Ohkuma M."/>
            <person name="Takashina T."/>
        </authorList>
    </citation>
    <scope>NUCLEOTIDE SEQUENCE</scope>
    <source>
        <strain evidence="10 12">IC-006</strain>
        <strain evidence="11">IC-007</strain>
    </source>
</reference>
<sequence>MIEVDGSFGEGGGQILRTLLTFSALTGTPFRLNNIRGNRPKPGLQRSHLSAVNAVASVCDASVKGNVLGSRTLEFRPSRIKEPLKLVIDVGTAGSATLILQSLIPLMIGRKITVTIKGGTDVPKSPTSDYMSCVFMGIMERVGIKGEIGVVRRGYYPRGGGEVIASDFRGGGEFSILRMGDVKKVVVMSHVTWLPVEIAKREAKAASEELSNFPVEVKIKEEKGTGKGTATLVYLEGESVIGADSLGAIGKRAEEVGKEAASHVLSDYRTGGAVDSFMGDMLMVYASLFGGEYKGSSLTCHAKTNAQVIKMFGVDLEINGVSPFTVKVRRPLVSGIN</sequence>
<accession>A0A510DRX6</accession>
<evidence type="ECO:0000256" key="7">
    <source>
        <dbReference type="NCBIfam" id="TIGR03399"/>
    </source>
</evidence>
<dbReference type="Proteomes" id="UP000325030">
    <property type="component" value="Chromosome"/>
</dbReference>
<organism evidence="11 13">
    <name type="scientific">Sulfuracidifex tepidarius</name>
    <dbReference type="NCBI Taxonomy" id="1294262"/>
    <lineage>
        <taxon>Archaea</taxon>
        <taxon>Thermoproteota</taxon>
        <taxon>Thermoprotei</taxon>
        <taxon>Sulfolobales</taxon>
        <taxon>Sulfolobaceae</taxon>
        <taxon>Sulfuracidifex</taxon>
    </lineage>
</organism>
<dbReference type="GO" id="GO:0005737">
    <property type="term" value="C:cytoplasm"/>
    <property type="evidence" value="ECO:0007669"/>
    <property type="project" value="UniProtKB-SubCell"/>
</dbReference>
<keyword evidence="4 6" id="KW-0547">Nucleotide-binding</keyword>
<comment type="caution">
    <text evidence="6">Lacks conserved residue(s) required for the propagation of feature annotation.</text>
</comment>
<dbReference type="SUPFAM" id="SSF52913">
    <property type="entry name" value="RNA 3'-terminal phosphate cyclase, RPTC, insert domain"/>
    <property type="match status" value="1"/>
</dbReference>
<dbReference type="InterPro" id="IPR000228">
    <property type="entry name" value="RNA3'_term_phos_cyc"/>
</dbReference>
<evidence type="ECO:0000313" key="12">
    <source>
        <dbReference type="Proteomes" id="UP000322983"/>
    </source>
</evidence>
<dbReference type="AlphaFoldDB" id="A0A510DZH2"/>
<dbReference type="InterPro" id="IPR013791">
    <property type="entry name" value="RNA3'-term_phos_cycl_insert"/>
</dbReference>
<dbReference type="InterPro" id="IPR013792">
    <property type="entry name" value="RNA3'P_cycl/enolpyr_Trfase_a/b"/>
</dbReference>
<dbReference type="SUPFAM" id="SSF55205">
    <property type="entry name" value="EPT/RTPC-like"/>
    <property type="match status" value="1"/>
</dbReference>
<comment type="subcellular location">
    <subcellularLocation>
        <location evidence="6">Cytoplasm</location>
    </subcellularLocation>
</comment>
<dbReference type="EMBL" id="AP018929">
    <property type="protein sequence ID" value="BBG22895.1"/>
    <property type="molecule type" value="Genomic_DNA"/>
</dbReference>
<feature type="binding site" evidence="6">
    <location>
        <position position="101"/>
    </location>
    <ligand>
        <name>ATP</name>
        <dbReference type="ChEBI" id="CHEBI:30616"/>
    </ligand>
</feature>
<evidence type="ECO:0000313" key="13">
    <source>
        <dbReference type="Proteomes" id="UP000325030"/>
    </source>
</evidence>
<dbReference type="InterPro" id="IPR023797">
    <property type="entry name" value="RNA3'_phos_cyclase_dom"/>
</dbReference>
<evidence type="ECO:0000256" key="3">
    <source>
        <dbReference type="ARBA" id="ARBA00022598"/>
    </source>
</evidence>
<comment type="similarity">
    <text evidence="1 6">Belongs to the RNA 3'-terminal cyclase family. Type 1 subfamily.</text>
</comment>
<evidence type="ECO:0000256" key="4">
    <source>
        <dbReference type="ARBA" id="ARBA00022741"/>
    </source>
</evidence>
<dbReference type="InterPro" id="IPR020719">
    <property type="entry name" value="RNA3'_term_phos_cycl-like_CS"/>
</dbReference>
<dbReference type="GO" id="GO:0005524">
    <property type="term" value="F:ATP binding"/>
    <property type="evidence" value="ECO:0007669"/>
    <property type="project" value="UniProtKB-KW"/>
</dbReference>
<dbReference type="OrthoDB" id="7994at2157"/>
<dbReference type="InterPro" id="IPR037136">
    <property type="entry name" value="RNA3'_phos_cyclase_dom_sf"/>
</dbReference>
<evidence type="ECO:0000313" key="11">
    <source>
        <dbReference type="EMBL" id="BBG25656.1"/>
    </source>
</evidence>
<keyword evidence="12" id="KW-1185">Reference proteome</keyword>
<dbReference type="Pfam" id="PF01137">
    <property type="entry name" value="RTC"/>
    <property type="match status" value="1"/>
</dbReference>
<dbReference type="PROSITE" id="PS01287">
    <property type="entry name" value="RTC"/>
    <property type="match status" value="1"/>
</dbReference>